<feature type="transmembrane region" description="Helical" evidence="1">
    <location>
        <begin position="54"/>
        <end position="75"/>
    </location>
</feature>
<sequence length="156" mass="18096">MTLFKRFKYFLWYFGTFQVPLIGHLRPKLLVLNDDQIVMKIPLRRRSRNHLNSMYFGALAVGADVAGGLHAFYYANKEKLNLSLVFKSFHAEFLRRPESDVFFVCDSGKEVRAALFESKESGERVNKKVAIDAFVNYPEKPEKIAEFILELSVRVK</sequence>
<organism evidence="2 3">
    <name type="scientific">Legionella quinlivanii</name>
    <dbReference type="NCBI Taxonomy" id="45073"/>
    <lineage>
        <taxon>Bacteria</taxon>
        <taxon>Pseudomonadati</taxon>
        <taxon>Pseudomonadota</taxon>
        <taxon>Gammaproteobacteria</taxon>
        <taxon>Legionellales</taxon>
        <taxon>Legionellaceae</taxon>
        <taxon>Legionella</taxon>
    </lineage>
</organism>
<accession>A0A364LG49</accession>
<evidence type="ECO:0000313" key="2">
    <source>
        <dbReference type="EMBL" id="RAP35128.1"/>
    </source>
</evidence>
<proteinExistence type="predicted"/>
<dbReference type="Pfam" id="PF14539">
    <property type="entry name" value="DUF4442"/>
    <property type="match status" value="1"/>
</dbReference>
<dbReference type="EMBL" id="MVJN01000011">
    <property type="protein sequence ID" value="RAP35128.1"/>
    <property type="molecule type" value="Genomic_DNA"/>
</dbReference>
<protein>
    <recommendedName>
        <fullName evidence="4">Aromatic compounds catabolism</fullName>
    </recommendedName>
</protein>
<keyword evidence="1" id="KW-0472">Membrane</keyword>
<name>A0A364LG49_9GAMM</name>
<evidence type="ECO:0000313" key="3">
    <source>
        <dbReference type="Proteomes" id="UP000249458"/>
    </source>
</evidence>
<comment type="caution">
    <text evidence="2">The sequence shown here is derived from an EMBL/GenBank/DDBJ whole genome shotgun (WGS) entry which is preliminary data.</text>
</comment>
<evidence type="ECO:0008006" key="4">
    <source>
        <dbReference type="Google" id="ProtNLM"/>
    </source>
</evidence>
<dbReference type="InterPro" id="IPR029069">
    <property type="entry name" value="HotDog_dom_sf"/>
</dbReference>
<dbReference type="AlphaFoldDB" id="A0A364LG49"/>
<gene>
    <name evidence="2" type="ORF">B1207_13550</name>
</gene>
<dbReference type="Gene3D" id="3.10.129.10">
    <property type="entry name" value="Hotdog Thioesterase"/>
    <property type="match status" value="1"/>
</dbReference>
<dbReference type="RefSeq" id="WP_112220467.1">
    <property type="nucleotide sequence ID" value="NZ_MVJN01000011.1"/>
</dbReference>
<reference evidence="2 3" key="1">
    <citation type="submission" date="2017-02" db="EMBL/GenBank/DDBJ databases">
        <title>Legionella quilivanii strain from human: case report and whole genome sequencing analysis.</title>
        <authorList>
            <person name="Lalancette C."/>
            <person name="Leduc J.-M."/>
            <person name="Levesque S."/>
            <person name="Fournier E."/>
            <person name="Saoud J."/>
            <person name="Faucher S.P."/>
            <person name="Bernard K."/>
            <person name="Martineau C."/>
            <person name="Longtin J."/>
        </authorList>
    </citation>
    <scope>NUCLEOTIDE SEQUENCE [LARGE SCALE GENOMIC DNA]</scope>
    <source>
        <strain evidence="2 3">ID143958</strain>
    </source>
</reference>
<keyword evidence="1" id="KW-1133">Transmembrane helix</keyword>
<keyword evidence="1" id="KW-0812">Transmembrane</keyword>
<evidence type="ECO:0000256" key="1">
    <source>
        <dbReference type="SAM" id="Phobius"/>
    </source>
</evidence>
<dbReference type="InterPro" id="IPR027961">
    <property type="entry name" value="DUF4442"/>
</dbReference>
<dbReference type="SUPFAM" id="SSF54637">
    <property type="entry name" value="Thioesterase/thiol ester dehydrase-isomerase"/>
    <property type="match status" value="1"/>
</dbReference>
<dbReference type="Proteomes" id="UP000249458">
    <property type="component" value="Unassembled WGS sequence"/>
</dbReference>